<proteinExistence type="inferred from homology"/>
<evidence type="ECO:0000256" key="7">
    <source>
        <dbReference type="RuleBase" id="RU363032"/>
    </source>
</evidence>
<organism evidence="9 10">
    <name type="scientific">Sorangium cellulosum</name>
    <name type="common">Polyangium cellulosum</name>
    <dbReference type="NCBI Taxonomy" id="56"/>
    <lineage>
        <taxon>Bacteria</taxon>
        <taxon>Pseudomonadati</taxon>
        <taxon>Myxococcota</taxon>
        <taxon>Polyangia</taxon>
        <taxon>Polyangiales</taxon>
        <taxon>Polyangiaceae</taxon>
        <taxon>Sorangium</taxon>
    </lineage>
</organism>
<evidence type="ECO:0000259" key="8">
    <source>
        <dbReference type="PROSITE" id="PS50928"/>
    </source>
</evidence>
<gene>
    <name evidence="9" type="ORF">BE08_22485</name>
</gene>
<feature type="transmembrane region" description="Helical" evidence="7">
    <location>
        <begin position="174"/>
        <end position="196"/>
    </location>
</feature>
<dbReference type="AlphaFoldDB" id="A0A150P746"/>
<dbReference type="SUPFAM" id="SSF161098">
    <property type="entry name" value="MetI-like"/>
    <property type="match status" value="1"/>
</dbReference>
<dbReference type="GO" id="GO:0005886">
    <property type="term" value="C:plasma membrane"/>
    <property type="evidence" value="ECO:0007669"/>
    <property type="project" value="UniProtKB-SubCell"/>
</dbReference>
<keyword evidence="2 7" id="KW-0813">Transport</keyword>
<feature type="transmembrane region" description="Helical" evidence="7">
    <location>
        <begin position="72"/>
        <end position="91"/>
    </location>
</feature>
<evidence type="ECO:0000256" key="6">
    <source>
        <dbReference type="ARBA" id="ARBA00023136"/>
    </source>
</evidence>
<accession>A0A150P746</accession>
<evidence type="ECO:0000313" key="10">
    <source>
        <dbReference type="Proteomes" id="UP000075420"/>
    </source>
</evidence>
<evidence type="ECO:0000256" key="2">
    <source>
        <dbReference type="ARBA" id="ARBA00022448"/>
    </source>
</evidence>
<dbReference type="PROSITE" id="PS50928">
    <property type="entry name" value="ABC_TM1"/>
    <property type="match status" value="1"/>
</dbReference>
<dbReference type="EMBL" id="JELY01002819">
    <property type="protein sequence ID" value="KYF51490.1"/>
    <property type="molecule type" value="Genomic_DNA"/>
</dbReference>
<feature type="transmembrane region" description="Helical" evidence="7">
    <location>
        <begin position="12"/>
        <end position="36"/>
    </location>
</feature>
<evidence type="ECO:0000256" key="3">
    <source>
        <dbReference type="ARBA" id="ARBA00022475"/>
    </source>
</evidence>
<dbReference type="PANTHER" id="PTHR30151">
    <property type="entry name" value="ALKANE SULFONATE ABC TRANSPORTER-RELATED, MEMBRANE SUBUNIT"/>
    <property type="match status" value="1"/>
</dbReference>
<sequence>MSTKASVLLLPGVLRGLSLPFVLLAAWALVGGYGLLNPQLLVPPRAVFETAIAKIASGELWEHLRASLARDLAGVALGTPLGLLVGGAMGWSRLVDRLLGPSFHAAKQVALFAWIPLMSVWLGTGELAKVVFIALSTFYPVVVNTYEGVRSVGIEHIEVARVFRYSRWQVLRKVVLPAATPSIFAGVHQALIYSWLGTLGAEYLLQAAPGVGNLMTDGRELFAMDLVLLGLIVAGLVGFGLNAVASAVEGRLLRWRPRAV</sequence>
<dbReference type="Gene3D" id="1.10.3720.10">
    <property type="entry name" value="MetI-like"/>
    <property type="match status" value="1"/>
</dbReference>
<reference evidence="9 10" key="1">
    <citation type="submission" date="2014-02" db="EMBL/GenBank/DDBJ databases">
        <title>The small core and large imbalanced accessory genome model reveals a collaborative survival strategy of Sorangium cellulosum strains in nature.</title>
        <authorList>
            <person name="Han K."/>
            <person name="Peng R."/>
            <person name="Blom J."/>
            <person name="Li Y.-Z."/>
        </authorList>
    </citation>
    <scope>NUCLEOTIDE SEQUENCE [LARGE SCALE GENOMIC DNA]</scope>
    <source>
        <strain evidence="9 10">So0157-25</strain>
    </source>
</reference>
<keyword evidence="4 7" id="KW-0812">Transmembrane</keyword>
<name>A0A150P746_SORCE</name>
<comment type="subcellular location">
    <subcellularLocation>
        <location evidence="1 7">Cell membrane</location>
        <topology evidence="1 7">Multi-pass membrane protein</topology>
    </subcellularLocation>
</comment>
<evidence type="ECO:0000256" key="1">
    <source>
        <dbReference type="ARBA" id="ARBA00004651"/>
    </source>
</evidence>
<comment type="caution">
    <text evidence="9">The sequence shown here is derived from an EMBL/GenBank/DDBJ whole genome shotgun (WGS) entry which is preliminary data.</text>
</comment>
<evidence type="ECO:0000313" key="9">
    <source>
        <dbReference type="EMBL" id="KYF51490.1"/>
    </source>
</evidence>
<comment type="similarity">
    <text evidence="7">Belongs to the binding-protein-dependent transport system permease family.</text>
</comment>
<dbReference type="GO" id="GO:0055085">
    <property type="term" value="P:transmembrane transport"/>
    <property type="evidence" value="ECO:0007669"/>
    <property type="project" value="InterPro"/>
</dbReference>
<dbReference type="PANTHER" id="PTHR30151:SF38">
    <property type="entry name" value="ALIPHATIC SULFONATES TRANSPORT PERMEASE PROTEIN SSUC-RELATED"/>
    <property type="match status" value="1"/>
</dbReference>
<dbReference type="InterPro" id="IPR000515">
    <property type="entry name" value="MetI-like"/>
</dbReference>
<dbReference type="CDD" id="cd06261">
    <property type="entry name" value="TM_PBP2"/>
    <property type="match status" value="1"/>
</dbReference>
<keyword evidence="3" id="KW-1003">Cell membrane</keyword>
<feature type="domain" description="ABC transmembrane type-1" evidence="8">
    <location>
        <begin position="64"/>
        <end position="245"/>
    </location>
</feature>
<evidence type="ECO:0000256" key="4">
    <source>
        <dbReference type="ARBA" id="ARBA00022692"/>
    </source>
</evidence>
<dbReference type="Proteomes" id="UP000075420">
    <property type="component" value="Unassembled WGS sequence"/>
</dbReference>
<keyword evidence="6 7" id="KW-0472">Membrane</keyword>
<feature type="transmembrane region" description="Helical" evidence="7">
    <location>
        <begin position="111"/>
        <end position="135"/>
    </location>
</feature>
<evidence type="ECO:0000256" key="5">
    <source>
        <dbReference type="ARBA" id="ARBA00022989"/>
    </source>
</evidence>
<dbReference type="InterPro" id="IPR035906">
    <property type="entry name" value="MetI-like_sf"/>
</dbReference>
<keyword evidence="5 7" id="KW-1133">Transmembrane helix</keyword>
<protein>
    <submittedName>
        <fullName evidence="9">Taurine ABC transporter permease</fullName>
    </submittedName>
</protein>
<feature type="transmembrane region" description="Helical" evidence="7">
    <location>
        <begin position="226"/>
        <end position="248"/>
    </location>
</feature>
<dbReference type="Pfam" id="PF00528">
    <property type="entry name" value="BPD_transp_1"/>
    <property type="match status" value="1"/>
</dbReference>